<feature type="non-terminal residue" evidence="1">
    <location>
        <position position="1"/>
    </location>
</feature>
<sequence>KLPVHIDRSATSSPCFAGCSKATKYPHLNTGHHQVEVKHVRGANLPKFRAGEPSHFLLTAQSMDSWDRRPLARQRTEEVRASNVPYLYYQTLTSPTTPCFHPLRPP</sequence>
<name>A0A146LQM1_LYGHE</name>
<dbReference type="EMBL" id="GDHC01008486">
    <property type="protein sequence ID" value="JAQ10143.1"/>
    <property type="molecule type" value="Transcribed_RNA"/>
</dbReference>
<evidence type="ECO:0000313" key="1">
    <source>
        <dbReference type="EMBL" id="JAQ10143.1"/>
    </source>
</evidence>
<organism evidence="1">
    <name type="scientific">Lygus hesperus</name>
    <name type="common">Western plant bug</name>
    <dbReference type="NCBI Taxonomy" id="30085"/>
    <lineage>
        <taxon>Eukaryota</taxon>
        <taxon>Metazoa</taxon>
        <taxon>Ecdysozoa</taxon>
        <taxon>Arthropoda</taxon>
        <taxon>Hexapoda</taxon>
        <taxon>Insecta</taxon>
        <taxon>Pterygota</taxon>
        <taxon>Neoptera</taxon>
        <taxon>Paraneoptera</taxon>
        <taxon>Hemiptera</taxon>
        <taxon>Heteroptera</taxon>
        <taxon>Panheteroptera</taxon>
        <taxon>Cimicomorpha</taxon>
        <taxon>Miridae</taxon>
        <taxon>Mirini</taxon>
        <taxon>Lygus</taxon>
    </lineage>
</organism>
<gene>
    <name evidence="1" type="ORF">g.80159</name>
</gene>
<protein>
    <submittedName>
        <fullName evidence="1">Uncharacterized protein</fullName>
    </submittedName>
</protein>
<accession>A0A146LQM1</accession>
<proteinExistence type="predicted"/>
<reference evidence="1" key="1">
    <citation type="journal article" date="2016" name="Gigascience">
        <title>De novo construction of an expanded transcriptome assembly for the western tarnished plant bug, Lygus hesperus.</title>
        <authorList>
            <person name="Tassone E.E."/>
            <person name="Geib S.M."/>
            <person name="Hall B."/>
            <person name="Fabrick J.A."/>
            <person name="Brent C.S."/>
            <person name="Hull J.J."/>
        </authorList>
    </citation>
    <scope>NUCLEOTIDE SEQUENCE</scope>
</reference>
<dbReference type="AlphaFoldDB" id="A0A146LQM1"/>